<evidence type="ECO:0000256" key="4">
    <source>
        <dbReference type="ARBA" id="ARBA00023002"/>
    </source>
</evidence>
<evidence type="ECO:0000256" key="5">
    <source>
        <dbReference type="ARBA" id="ARBA00023004"/>
    </source>
</evidence>
<keyword evidence="3" id="KW-0223">Dioxygenase</keyword>
<dbReference type="GO" id="GO:0046872">
    <property type="term" value="F:metal ion binding"/>
    <property type="evidence" value="ECO:0007669"/>
    <property type="project" value="UniProtKB-KW"/>
</dbReference>
<name>A0A0D2NGS8_HYPSF</name>
<comment type="cofactor">
    <cofactor evidence="1">
        <name>Fe(2+)</name>
        <dbReference type="ChEBI" id="CHEBI:29033"/>
    </cofactor>
</comment>
<evidence type="ECO:0000256" key="2">
    <source>
        <dbReference type="ARBA" id="ARBA00022723"/>
    </source>
</evidence>
<feature type="non-terminal residue" evidence="7">
    <location>
        <position position="1"/>
    </location>
</feature>
<protein>
    <recommendedName>
        <fullName evidence="6">2OGFeDO JBP1/TET oxygenase domain-containing protein</fullName>
    </recommendedName>
</protein>
<evidence type="ECO:0000313" key="7">
    <source>
        <dbReference type="EMBL" id="KJA18159.1"/>
    </source>
</evidence>
<dbReference type="GO" id="GO:0051213">
    <property type="term" value="F:dioxygenase activity"/>
    <property type="evidence" value="ECO:0007669"/>
    <property type="project" value="UniProtKB-KW"/>
</dbReference>
<feature type="domain" description="2OGFeDO JBP1/TET oxygenase" evidence="6">
    <location>
        <begin position="8"/>
        <end position="125"/>
    </location>
</feature>
<keyword evidence="5" id="KW-0408">Iron</keyword>
<keyword evidence="2" id="KW-0479">Metal-binding</keyword>
<dbReference type="EMBL" id="KN817593">
    <property type="protein sequence ID" value="KJA18159.1"/>
    <property type="molecule type" value="Genomic_DNA"/>
</dbReference>
<dbReference type="Pfam" id="PF12851">
    <property type="entry name" value="Tet_JBP"/>
    <property type="match status" value="1"/>
</dbReference>
<evidence type="ECO:0000256" key="3">
    <source>
        <dbReference type="ARBA" id="ARBA00022964"/>
    </source>
</evidence>
<accession>A0A0D2NGS8</accession>
<dbReference type="Proteomes" id="UP000054270">
    <property type="component" value="Unassembled WGS sequence"/>
</dbReference>
<keyword evidence="4" id="KW-0560">Oxidoreductase</keyword>
<dbReference type="STRING" id="945553.A0A0D2NGS8"/>
<dbReference type="Gene3D" id="3.60.130.30">
    <property type="match status" value="1"/>
</dbReference>
<proteinExistence type="predicted"/>
<dbReference type="OrthoDB" id="2535938at2759"/>
<dbReference type="InterPro" id="IPR024779">
    <property type="entry name" value="2OGFeDO_JBP1/TET_oxygenase_dom"/>
</dbReference>
<reference evidence="8" key="1">
    <citation type="submission" date="2014-04" db="EMBL/GenBank/DDBJ databases">
        <title>Evolutionary Origins and Diversification of the Mycorrhizal Mutualists.</title>
        <authorList>
            <consortium name="DOE Joint Genome Institute"/>
            <consortium name="Mycorrhizal Genomics Consortium"/>
            <person name="Kohler A."/>
            <person name="Kuo A."/>
            <person name="Nagy L.G."/>
            <person name="Floudas D."/>
            <person name="Copeland A."/>
            <person name="Barry K.W."/>
            <person name="Cichocki N."/>
            <person name="Veneault-Fourrey C."/>
            <person name="LaButti K."/>
            <person name="Lindquist E.A."/>
            <person name="Lipzen A."/>
            <person name="Lundell T."/>
            <person name="Morin E."/>
            <person name="Murat C."/>
            <person name="Riley R."/>
            <person name="Ohm R."/>
            <person name="Sun H."/>
            <person name="Tunlid A."/>
            <person name="Henrissat B."/>
            <person name="Grigoriev I.V."/>
            <person name="Hibbett D.S."/>
            <person name="Martin F."/>
        </authorList>
    </citation>
    <scope>NUCLEOTIDE SEQUENCE [LARGE SCALE GENOMIC DNA]</scope>
    <source>
        <strain evidence="8">FD-334 SS-4</strain>
    </source>
</reference>
<evidence type="ECO:0000259" key="6">
    <source>
        <dbReference type="Pfam" id="PF12851"/>
    </source>
</evidence>
<gene>
    <name evidence="7" type="ORF">HYPSUDRAFT_102132</name>
</gene>
<evidence type="ECO:0000256" key="1">
    <source>
        <dbReference type="ARBA" id="ARBA00001954"/>
    </source>
</evidence>
<organism evidence="7 8">
    <name type="scientific">Hypholoma sublateritium (strain FD-334 SS-4)</name>
    <dbReference type="NCBI Taxonomy" id="945553"/>
    <lineage>
        <taxon>Eukaryota</taxon>
        <taxon>Fungi</taxon>
        <taxon>Dikarya</taxon>
        <taxon>Basidiomycota</taxon>
        <taxon>Agaricomycotina</taxon>
        <taxon>Agaricomycetes</taxon>
        <taxon>Agaricomycetidae</taxon>
        <taxon>Agaricales</taxon>
        <taxon>Agaricineae</taxon>
        <taxon>Strophariaceae</taxon>
        <taxon>Hypholoma</taxon>
    </lineage>
</organism>
<feature type="non-terminal residue" evidence="7">
    <location>
        <position position="133"/>
    </location>
</feature>
<keyword evidence="8" id="KW-1185">Reference proteome</keyword>
<evidence type="ECO:0000313" key="8">
    <source>
        <dbReference type="Proteomes" id="UP000054270"/>
    </source>
</evidence>
<sequence length="133" mass="15122">PYTTDELQENARAYSILSQCFKEMFEWIAAAVKLFLPEEYEILAQYADVLPVDASCPAYPFTNFVVNFNVTTTLHRDWKDMKFCVVVALSDDHSSGGDLCFAEPGVRLQLRNGDIVMFLSGKLTHFNMHFQGI</sequence>
<dbReference type="AlphaFoldDB" id="A0A0D2NGS8"/>